<dbReference type="AlphaFoldDB" id="A0A173RZ80"/>
<dbReference type="Pfam" id="PF00703">
    <property type="entry name" value="Glyco_hydro_2"/>
    <property type="match status" value="1"/>
</dbReference>
<feature type="region of interest" description="Disordered" evidence="2">
    <location>
        <begin position="43"/>
        <end position="67"/>
    </location>
</feature>
<dbReference type="PANTHER" id="PTHR42732">
    <property type="entry name" value="BETA-GALACTOSIDASE"/>
    <property type="match status" value="1"/>
</dbReference>
<reference evidence="5 6" key="1">
    <citation type="submission" date="2015-09" db="EMBL/GenBank/DDBJ databases">
        <authorList>
            <consortium name="Pathogen Informatics"/>
        </authorList>
    </citation>
    <scope>NUCLEOTIDE SEQUENCE [LARGE SCALE GENOMIC DNA]</scope>
    <source>
        <strain evidence="5 6">2789STDY5608872</strain>
    </source>
</reference>
<dbReference type="SUPFAM" id="SSF49303">
    <property type="entry name" value="beta-Galactosidase/glucuronidase domain"/>
    <property type="match status" value="1"/>
</dbReference>
<name>A0A173RZ80_PARDI</name>
<dbReference type="InterPro" id="IPR006104">
    <property type="entry name" value="Glyco_hydro_2_N"/>
</dbReference>
<evidence type="ECO:0000313" key="5">
    <source>
        <dbReference type="EMBL" id="CUM83444.1"/>
    </source>
</evidence>
<feature type="domain" description="Glycosyl hydrolases family 2 sugar binding" evidence="4">
    <location>
        <begin position="58"/>
        <end position="148"/>
    </location>
</feature>
<dbReference type="RefSeq" id="WP_044544908.1">
    <property type="nucleotide sequence ID" value="NZ_CDRH01000101.1"/>
</dbReference>
<keyword evidence="5" id="KW-0378">Hydrolase</keyword>
<proteinExistence type="inferred from homology"/>
<evidence type="ECO:0000313" key="6">
    <source>
        <dbReference type="Proteomes" id="UP000095591"/>
    </source>
</evidence>
<dbReference type="PANTHER" id="PTHR42732:SF1">
    <property type="entry name" value="BETA-MANNOSIDASE"/>
    <property type="match status" value="1"/>
</dbReference>
<dbReference type="SUPFAM" id="SSF51445">
    <property type="entry name" value="(Trans)glycosidases"/>
    <property type="match status" value="1"/>
</dbReference>
<comment type="similarity">
    <text evidence="1">Belongs to the glycosyl hydrolase 2 family.</text>
</comment>
<sequence length="940" mass="107086">MKRFWSIPLMLMLFACQTPKESREELSLAGCWELRLDSTDVTEQVQLPGTTDTNQKGYPNNDKEETTHLSRPFRYQGKAWYQKEITIPENWEGKSIWLILERTKPTQIWVDSIYVGSSDHISTPQEYDLSTYLRAGKHHLTILVDNGLSVPPQLLDNSHAYTESTQTNWNGIIGDLKLEARPQFHIRRIQVYPHADQKTVDVKIKLSNPFEQMIVAAVQIEMEAFNTGLEHHIKFNKNIVVQQDEIIFQIPMGDDALEWSEFSPTLYRLTANIQGENIQDSQSTTFGLRDFKAEGTQFNINGLTTFLRGKHDACVFPLTGHVPMDTAAWRRYFRIAKEYGINHCRFHSWCPPKACFEAADIEGFYLQPELPFWGKMEKGDTTLIHFLTKEGLQIQEAYGNHASFVMMAIGNELSGDQDAMVDMIARFRSEDGRHLYASGSNDYLGFNGPAAGDDYFTTCRVPGANVFSNHTRGSFSFADAEDGGYINHTYPNSVMNFESAIEQCSLPIIGHETGQFQCYPNYEEIKKYTGALKPWNLEIFRKRLGESGMAGQADDFFKASGKWMAQLYRAEMEMAFRTPGMAGFQLLDLQDYPGQGTALVGILDAFMDNKGLITAEEWKESCDDVVLLALLPKFCYSGNEAIKGSIKVANYTPTVLKGKHLTWTLTNSQDQVIAQNNIPLQINQGTLAEVGPLNIALPAIQEAETYTLRLAIEGTDYHNHYPLWIYPEHNNVQIPTDINVIKKWDKQAENLLANGAKVLWFPDAKTYKSVTVDGLFQTDYWNYRMFKSICEWVKKPVSPGTLGLLMNPSHPAFTHFPTDFHTNWQWFTMIKNSHPLILDQLPDNYRPIVQVIDNVERNHKLGMIQEFNVGPGKLLICMTDLETQQEYPEARQLYRSLLSYMDSSEFSPQMTLTPAQLIELFTHQVGDSKIKELGNISYDE</sequence>
<gene>
    <name evidence="5" type="primary">lacZ_2</name>
    <name evidence="5" type="ORF">ERS852429_00802</name>
</gene>
<dbReference type="Pfam" id="PF02837">
    <property type="entry name" value="Glyco_hydro_2_N"/>
    <property type="match status" value="1"/>
</dbReference>
<dbReference type="InterPro" id="IPR036156">
    <property type="entry name" value="Beta-gal/glucu_dom_sf"/>
</dbReference>
<evidence type="ECO:0000259" key="4">
    <source>
        <dbReference type="Pfam" id="PF02837"/>
    </source>
</evidence>
<keyword evidence="5" id="KW-0326">Glycosidase</keyword>
<dbReference type="InterPro" id="IPR051913">
    <property type="entry name" value="GH2_Domain-Containing"/>
</dbReference>
<accession>A0A173RZ80</accession>
<feature type="domain" description="Glycoside hydrolase family 2 immunoglobulin-like beta-sandwich" evidence="3">
    <location>
        <begin position="185"/>
        <end position="289"/>
    </location>
</feature>
<dbReference type="Gene3D" id="3.20.20.80">
    <property type="entry name" value="Glycosidases"/>
    <property type="match status" value="1"/>
</dbReference>
<dbReference type="SUPFAM" id="SSF49785">
    <property type="entry name" value="Galactose-binding domain-like"/>
    <property type="match status" value="1"/>
</dbReference>
<dbReference type="InterPro" id="IPR006102">
    <property type="entry name" value="Ig-like_GH2"/>
</dbReference>
<evidence type="ECO:0000256" key="2">
    <source>
        <dbReference type="SAM" id="MobiDB-lite"/>
    </source>
</evidence>
<dbReference type="GO" id="GO:0005975">
    <property type="term" value="P:carbohydrate metabolic process"/>
    <property type="evidence" value="ECO:0007669"/>
    <property type="project" value="InterPro"/>
</dbReference>
<dbReference type="Proteomes" id="UP000095591">
    <property type="component" value="Unassembled WGS sequence"/>
</dbReference>
<dbReference type="Gene3D" id="2.60.120.260">
    <property type="entry name" value="Galactose-binding domain-like"/>
    <property type="match status" value="1"/>
</dbReference>
<dbReference type="PROSITE" id="PS51257">
    <property type="entry name" value="PROKAR_LIPOPROTEIN"/>
    <property type="match status" value="1"/>
</dbReference>
<dbReference type="EC" id="3.2.1.23" evidence="5"/>
<organism evidence="5 6">
    <name type="scientific">Parabacteroides distasonis</name>
    <dbReference type="NCBI Taxonomy" id="823"/>
    <lineage>
        <taxon>Bacteria</taxon>
        <taxon>Pseudomonadati</taxon>
        <taxon>Bacteroidota</taxon>
        <taxon>Bacteroidia</taxon>
        <taxon>Bacteroidales</taxon>
        <taxon>Tannerellaceae</taxon>
        <taxon>Parabacteroides</taxon>
    </lineage>
</organism>
<dbReference type="InterPro" id="IPR017853">
    <property type="entry name" value="GH"/>
</dbReference>
<protein>
    <submittedName>
        <fullName evidence="5">Beta-galactosidase</fullName>
        <ecNumber evidence="5">3.2.1.23</ecNumber>
    </submittedName>
</protein>
<dbReference type="EMBL" id="CYXP01000001">
    <property type="protein sequence ID" value="CUM83444.1"/>
    <property type="molecule type" value="Genomic_DNA"/>
</dbReference>
<dbReference type="GO" id="GO:0004565">
    <property type="term" value="F:beta-galactosidase activity"/>
    <property type="evidence" value="ECO:0007669"/>
    <property type="project" value="UniProtKB-EC"/>
</dbReference>
<dbReference type="InterPro" id="IPR008979">
    <property type="entry name" value="Galactose-bd-like_sf"/>
</dbReference>
<evidence type="ECO:0000256" key="1">
    <source>
        <dbReference type="ARBA" id="ARBA00007401"/>
    </source>
</evidence>
<feature type="compositionally biased region" description="Polar residues" evidence="2">
    <location>
        <begin position="43"/>
        <end position="58"/>
    </location>
</feature>
<evidence type="ECO:0000259" key="3">
    <source>
        <dbReference type="Pfam" id="PF00703"/>
    </source>
</evidence>